<reference evidence="3" key="1">
    <citation type="submission" date="2012-06" db="EMBL/GenBank/DDBJ databases">
        <title>Complete sequence of chromosome of Desulfomonile tiedjei DSM 6799.</title>
        <authorList>
            <person name="Lucas S."/>
            <person name="Copeland A."/>
            <person name="Lapidus A."/>
            <person name="Glavina del Rio T."/>
            <person name="Dalin E."/>
            <person name="Tice H."/>
            <person name="Bruce D."/>
            <person name="Goodwin L."/>
            <person name="Pitluck S."/>
            <person name="Peters L."/>
            <person name="Ovchinnikova G."/>
            <person name="Zeytun A."/>
            <person name="Lu M."/>
            <person name="Kyrpides N."/>
            <person name="Mavromatis K."/>
            <person name="Ivanova N."/>
            <person name="Brettin T."/>
            <person name="Detter J.C."/>
            <person name="Han C."/>
            <person name="Larimer F."/>
            <person name="Land M."/>
            <person name="Hauser L."/>
            <person name="Markowitz V."/>
            <person name="Cheng J.-F."/>
            <person name="Hugenholtz P."/>
            <person name="Woyke T."/>
            <person name="Wu D."/>
            <person name="Spring S."/>
            <person name="Schroeder M."/>
            <person name="Brambilla E."/>
            <person name="Klenk H.-P."/>
            <person name="Eisen J.A."/>
        </authorList>
    </citation>
    <scope>NUCLEOTIDE SEQUENCE [LARGE SCALE GENOMIC DNA]</scope>
    <source>
        <strain evidence="3">ATCC 49306 / DSM 6799 / DCB-1</strain>
    </source>
</reference>
<dbReference type="InterPro" id="IPR012675">
    <property type="entry name" value="Beta-grasp_dom_sf"/>
</dbReference>
<dbReference type="eggNOG" id="COG3894">
    <property type="taxonomic scope" value="Bacteria"/>
</dbReference>
<proteinExistence type="predicted"/>
<dbReference type="Proteomes" id="UP000006055">
    <property type="component" value="Chromosome"/>
</dbReference>
<dbReference type="Pfam" id="PF14574">
    <property type="entry name" value="RACo_C_ter"/>
    <property type="match status" value="1"/>
</dbReference>
<dbReference type="InterPro" id="IPR052911">
    <property type="entry name" value="Corrinoid_activation_enz"/>
</dbReference>
<protein>
    <submittedName>
        <fullName evidence="2">Putative metal-binding protein</fullName>
    </submittedName>
</protein>
<evidence type="ECO:0000313" key="3">
    <source>
        <dbReference type="Proteomes" id="UP000006055"/>
    </source>
</evidence>
<dbReference type="Pfam" id="PF17651">
    <property type="entry name" value="Raco_middle"/>
    <property type="match status" value="1"/>
</dbReference>
<dbReference type="EMBL" id="CP003360">
    <property type="protein sequence ID" value="AFM24802.1"/>
    <property type="molecule type" value="Genomic_DNA"/>
</dbReference>
<dbReference type="STRING" id="706587.Desti_2103"/>
<dbReference type="PANTHER" id="PTHR42895:SF2">
    <property type="entry name" value="IRON-SULFUR CLUSTER PROTEIN"/>
    <property type="match status" value="1"/>
</dbReference>
<dbReference type="KEGG" id="dti:Desti_2103"/>
<dbReference type="PROSITE" id="PS51085">
    <property type="entry name" value="2FE2S_FER_2"/>
    <property type="match status" value="1"/>
</dbReference>
<feature type="domain" description="2Fe-2S ferredoxin-type" evidence="1">
    <location>
        <begin position="1"/>
        <end position="92"/>
    </location>
</feature>
<dbReference type="OrthoDB" id="9810588at2"/>
<organism evidence="2 3">
    <name type="scientific">Desulfomonile tiedjei (strain ATCC 49306 / DSM 6799 / DCB-1)</name>
    <dbReference type="NCBI Taxonomy" id="706587"/>
    <lineage>
        <taxon>Bacteria</taxon>
        <taxon>Pseudomonadati</taxon>
        <taxon>Thermodesulfobacteriota</taxon>
        <taxon>Desulfomonilia</taxon>
        <taxon>Desulfomonilales</taxon>
        <taxon>Desulfomonilaceae</taxon>
        <taxon>Desulfomonile</taxon>
    </lineage>
</organism>
<dbReference type="SUPFAM" id="SSF54292">
    <property type="entry name" value="2Fe-2S ferredoxin-like"/>
    <property type="match status" value="1"/>
</dbReference>
<dbReference type="InterPro" id="IPR027980">
    <property type="entry name" value="RACo_C"/>
</dbReference>
<evidence type="ECO:0000259" key="1">
    <source>
        <dbReference type="PROSITE" id="PS51085"/>
    </source>
</evidence>
<dbReference type="InterPro" id="IPR042259">
    <property type="entry name" value="Raco-like_middle_sf"/>
</dbReference>
<keyword evidence="3" id="KW-1185">Reference proteome</keyword>
<dbReference type="InterPro" id="IPR036010">
    <property type="entry name" value="2Fe-2S_ferredoxin-like_sf"/>
</dbReference>
<evidence type="ECO:0000313" key="2">
    <source>
        <dbReference type="EMBL" id="AFM24802.1"/>
    </source>
</evidence>
<dbReference type="AlphaFoldDB" id="I4C5G1"/>
<accession>I4C5G1</accession>
<dbReference type="eggNOG" id="COG2871">
    <property type="taxonomic scope" value="Bacteria"/>
</dbReference>
<name>I4C5G1_DESTA</name>
<dbReference type="HOGENOM" id="CLU_019091_0_0_7"/>
<gene>
    <name evidence="2" type="ordered locus">Desti_2103</name>
</gene>
<dbReference type="InterPro" id="IPR043129">
    <property type="entry name" value="ATPase_NBD"/>
</dbReference>
<dbReference type="Gene3D" id="3.30.420.480">
    <property type="entry name" value="Domain of unknown function (DUF4445)"/>
    <property type="match status" value="1"/>
</dbReference>
<dbReference type="CDD" id="cd00207">
    <property type="entry name" value="fer2"/>
    <property type="match status" value="1"/>
</dbReference>
<dbReference type="SUPFAM" id="SSF53067">
    <property type="entry name" value="Actin-like ATPase domain"/>
    <property type="match status" value="1"/>
</dbReference>
<dbReference type="InterPro" id="IPR041414">
    <property type="entry name" value="Raco-like_middle"/>
</dbReference>
<dbReference type="RefSeq" id="WP_014809946.1">
    <property type="nucleotide sequence ID" value="NC_018025.1"/>
</dbReference>
<dbReference type="InterPro" id="IPR001041">
    <property type="entry name" value="2Fe-2S_ferredoxin-type"/>
</dbReference>
<dbReference type="Gene3D" id="3.10.20.30">
    <property type="match status" value="1"/>
</dbReference>
<dbReference type="PANTHER" id="PTHR42895">
    <property type="entry name" value="IRON-SULFUR CLUSTER-BINDING PROTEIN-RELATED"/>
    <property type="match status" value="1"/>
</dbReference>
<sequence>MKSDLVHLKPGAEGTETVQDLLLAKGYQIRADCGGKGVCGKCKIQVLSNSSDRAEHVDPGTGASLQDCDNGYVLACKTKVLSDLLVRIPEETWETADSSCKTDVEFTIPLKPVVDSFSVDSVKIGGARAKDVVSIMGNLPWGNHSDFSRRALADFSTCVRRNVPFTLVRHFQRGIVKVLPSIQHRSLGLAIDLGTTTLAVYLCDLKTGKLVVAKAAANPQRKHGEDVITRIEFASKDELNVKLLQTTVVDRINDLIKHCLSHAGADHSDIDEIVAVGNTTMQHLLCGLNPRSLGLAPYLPVTKKPLDFEAAEIGLDFNERTNLHVFPSISGFVGGDAVAGALAENLEDRSGVNLLVDIGTNGELVLSNNGRLWATSCATGPALEGAHIECGMRAVPGAIDSITFIPETRELQYSTIGAEKGALPVGICGSGIIDGIAALRAAGIILPNGRLNEALPGVTSDNSGLGRFYTIVPPERTASGRSVHITLNDIRQIQTAKAALAVGIKLLMRVAGVEKIDRLVLTGAFGAHFDWRNAVSIGMLPEAAVQGNIDITENAAGLGAAMALMNGDLRKKAADLAEKTTVIELAEHAEFQDEFIDALDFPPFPQNT</sequence>
<dbReference type="Pfam" id="PF00111">
    <property type="entry name" value="Fer2"/>
    <property type="match status" value="1"/>
</dbReference>
<dbReference type="GO" id="GO:0051536">
    <property type="term" value="F:iron-sulfur cluster binding"/>
    <property type="evidence" value="ECO:0007669"/>
    <property type="project" value="InterPro"/>
</dbReference>